<proteinExistence type="predicted"/>
<dbReference type="Proteomes" id="UP000005636">
    <property type="component" value="Chromosome"/>
</dbReference>
<dbReference type="EMBL" id="CP003125">
    <property type="protein sequence ID" value="AEV20649.1"/>
    <property type="molecule type" value="Genomic_DNA"/>
</dbReference>
<name>A0ABM5MME1_GEOTH</name>
<sequence>MAFYFYETYIFWKKWNIHKGSLVSYFMVYYFIQLDDSKF</sequence>
<protein>
    <submittedName>
        <fullName evidence="1">Uncharacterized protein</fullName>
    </submittedName>
</protein>
<reference evidence="1 2" key="1">
    <citation type="submission" date="2011-11" db="EMBL/GenBank/DDBJ databases">
        <title>Complete genome sequence of thermophilic Geobacillus thermoleovorans CCB_US3_UF5.</title>
        <authorList>
            <person name="Muhd Sakaff M.K.L."/>
            <person name="Abdul Rahman A.Y."/>
            <person name="Saito J.A."/>
            <person name="Hou S."/>
            <person name="Alam M."/>
        </authorList>
    </citation>
    <scope>NUCLEOTIDE SEQUENCE [LARGE SCALE GENOMIC DNA]</scope>
    <source>
        <strain evidence="1 2">CCB_US3_UF5</strain>
    </source>
</reference>
<keyword evidence="2" id="KW-1185">Reference proteome</keyword>
<evidence type="ECO:0000313" key="2">
    <source>
        <dbReference type="Proteomes" id="UP000005636"/>
    </source>
</evidence>
<accession>A0ABM5MME1</accession>
<gene>
    <name evidence="1" type="ORF">GTCCBUS3UF5_33470</name>
</gene>
<organism evidence="1 2">
    <name type="scientific">Geobacillus thermoleovorans CCB_US3_UF5</name>
    <dbReference type="NCBI Taxonomy" id="1111068"/>
    <lineage>
        <taxon>Bacteria</taxon>
        <taxon>Bacillati</taxon>
        <taxon>Bacillota</taxon>
        <taxon>Bacilli</taxon>
        <taxon>Bacillales</taxon>
        <taxon>Anoxybacillaceae</taxon>
        <taxon>Geobacillus</taxon>
        <taxon>Geobacillus thermoleovorans group</taxon>
    </lineage>
</organism>
<evidence type="ECO:0000313" key="1">
    <source>
        <dbReference type="EMBL" id="AEV20649.1"/>
    </source>
</evidence>